<protein>
    <submittedName>
        <fullName evidence="2">Uncharacterized protein</fullName>
    </submittedName>
</protein>
<dbReference type="Gramene" id="ONK72784">
    <property type="protein sequence ID" value="ONK72784"/>
    <property type="gene ID" value="A4U43_C04F23200"/>
</dbReference>
<gene>
    <name evidence="2" type="ORF">A4U43_C04F23200</name>
</gene>
<feature type="compositionally biased region" description="Basic and acidic residues" evidence="1">
    <location>
        <begin position="12"/>
        <end position="25"/>
    </location>
</feature>
<sequence length="74" mass="8742">MSDQLREIGNMDYEKSGRHGSDKQTKVPPLGYRAVLEWMDNIPVGDYIVRFNNLFDCLIRDLHYINIVHNFDEQ</sequence>
<proteinExistence type="predicted"/>
<evidence type="ECO:0000313" key="3">
    <source>
        <dbReference type="Proteomes" id="UP000243459"/>
    </source>
</evidence>
<evidence type="ECO:0000256" key="1">
    <source>
        <dbReference type="SAM" id="MobiDB-lite"/>
    </source>
</evidence>
<reference evidence="3" key="1">
    <citation type="journal article" date="2017" name="Nat. Commun.">
        <title>The asparagus genome sheds light on the origin and evolution of a young Y chromosome.</title>
        <authorList>
            <person name="Harkess A."/>
            <person name="Zhou J."/>
            <person name="Xu C."/>
            <person name="Bowers J.E."/>
            <person name="Van der Hulst R."/>
            <person name="Ayyampalayam S."/>
            <person name="Mercati F."/>
            <person name="Riccardi P."/>
            <person name="McKain M.R."/>
            <person name="Kakrana A."/>
            <person name="Tang H."/>
            <person name="Ray J."/>
            <person name="Groenendijk J."/>
            <person name="Arikit S."/>
            <person name="Mathioni S.M."/>
            <person name="Nakano M."/>
            <person name="Shan H."/>
            <person name="Telgmann-Rauber A."/>
            <person name="Kanno A."/>
            <person name="Yue Z."/>
            <person name="Chen H."/>
            <person name="Li W."/>
            <person name="Chen Y."/>
            <person name="Xu X."/>
            <person name="Zhang Y."/>
            <person name="Luo S."/>
            <person name="Chen H."/>
            <person name="Gao J."/>
            <person name="Mao Z."/>
            <person name="Pires J.C."/>
            <person name="Luo M."/>
            <person name="Kudrna D."/>
            <person name="Wing R.A."/>
            <person name="Meyers B.C."/>
            <person name="Yi K."/>
            <person name="Kong H."/>
            <person name="Lavrijsen P."/>
            <person name="Sunseri F."/>
            <person name="Falavigna A."/>
            <person name="Ye Y."/>
            <person name="Leebens-Mack J.H."/>
            <person name="Chen G."/>
        </authorList>
    </citation>
    <scope>NUCLEOTIDE SEQUENCE [LARGE SCALE GENOMIC DNA]</scope>
    <source>
        <strain evidence="3">cv. DH0086</strain>
    </source>
</reference>
<dbReference type="AlphaFoldDB" id="A0A5P1F3Q8"/>
<accession>A0A5P1F3Q8</accession>
<name>A0A5P1F3Q8_ASPOF</name>
<evidence type="ECO:0000313" key="2">
    <source>
        <dbReference type="EMBL" id="ONK72784.1"/>
    </source>
</evidence>
<organism evidence="2 3">
    <name type="scientific">Asparagus officinalis</name>
    <name type="common">Garden asparagus</name>
    <dbReference type="NCBI Taxonomy" id="4686"/>
    <lineage>
        <taxon>Eukaryota</taxon>
        <taxon>Viridiplantae</taxon>
        <taxon>Streptophyta</taxon>
        <taxon>Embryophyta</taxon>
        <taxon>Tracheophyta</taxon>
        <taxon>Spermatophyta</taxon>
        <taxon>Magnoliopsida</taxon>
        <taxon>Liliopsida</taxon>
        <taxon>Asparagales</taxon>
        <taxon>Asparagaceae</taxon>
        <taxon>Asparagoideae</taxon>
        <taxon>Asparagus</taxon>
    </lineage>
</organism>
<dbReference type="EMBL" id="CM007384">
    <property type="protein sequence ID" value="ONK72784.1"/>
    <property type="molecule type" value="Genomic_DNA"/>
</dbReference>
<dbReference type="Proteomes" id="UP000243459">
    <property type="component" value="Chromosome 4"/>
</dbReference>
<keyword evidence="3" id="KW-1185">Reference proteome</keyword>
<feature type="region of interest" description="Disordered" evidence="1">
    <location>
        <begin position="1"/>
        <end position="25"/>
    </location>
</feature>